<dbReference type="PANTHER" id="PTHR33307">
    <property type="entry name" value="ALPHA-RHAMNOSIDASE (EUROFUNG)"/>
    <property type="match status" value="1"/>
</dbReference>
<dbReference type="InterPro" id="IPR016007">
    <property type="entry name" value="Alpha_rhamnosid"/>
</dbReference>
<evidence type="ECO:0000313" key="8">
    <source>
        <dbReference type="EMBL" id="SFW78432.1"/>
    </source>
</evidence>
<dbReference type="InterPro" id="IPR008928">
    <property type="entry name" value="6-hairpin_glycosidase_sf"/>
</dbReference>
<feature type="domain" description="Bacterial alpha-L-rhamnosidase N-terminal" evidence="5">
    <location>
        <begin position="53"/>
        <end position="224"/>
    </location>
</feature>
<dbReference type="Pfam" id="PF17389">
    <property type="entry name" value="Bac_rhamnosid6H"/>
    <property type="match status" value="1"/>
</dbReference>
<gene>
    <name evidence="8" type="ORF">SAMN05661012_04650</name>
    <name evidence="9" type="ORF">SR876_25115</name>
</gene>
<evidence type="ECO:0000259" key="6">
    <source>
        <dbReference type="Pfam" id="PF17389"/>
    </source>
</evidence>
<dbReference type="STRING" id="1004.SAMN05661012_04650"/>
<feature type="domain" description="Alpha-L-rhamnosidase concanavalin-like" evidence="4">
    <location>
        <begin position="235"/>
        <end position="329"/>
    </location>
</feature>
<dbReference type="Pfam" id="PF17390">
    <property type="entry name" value="Bac_rhamnosid_C"/>
    <property type="match status" value="1"/>
</dbReference>
<dbReference type="PANTHER" id="PTHR33307:SF6">
    <property type="entry name" value="ALPHA-RHAMNOSIDASE (EUROFUNG)-RELATED"/>
    <property type="match status" value="1"/>
</dbReference>
<dbReference type="OrthoDB" id="9781878at2"/>
<reference evidence="8 10" key="1">
    <citation type="submission" date="2016-11" db="EMBL/GenBank/DDBJ databases">
        <authorList>
            <person name="Jaros S."/>
            <person name="Januszkiewicz K."/>
            <person name="Wedrychowicz H."/>
        </authorList>
    </citation>
    <scope>NUCLEOTIDE SEQUENCE [LARGE SCALE GENOMIC DNA]</scope>
    <source>
        <strain evidence="8 10">DSM 784</strain>
    </source>
</reference>
<evidence type="ECO:0000313" key="11">
    <source>
        <dbReference type="Proteomes" id="UP001326715"/>
    </source>
</evidence>
<dbReference type="Proteomes" id="UP000183788">
    <property type="component" value="Unassembled WGS sequence"/>
</dbReference>
<dbReference type="Pfam" id="PF05592">
    <property type="entry name" value="Bac_rhamnosid"/>
    <property type="match status" value="1"/>
</dbReference>
<dbReference type="EC" id="3.2.1.40" evidence="2"/>
<dbReference type="Pfam" id="PF08531">
    <property type="entry name" value="Bac_rhamnosid_N"/>
    <property type="match status" value="1"/>
</dbReference>
<dbReference type="InterPro" id="IPR012341">
    <property type="entry name" value="6hp_glycosidase-like_sf"/>
</dbReference>
<proteinExistence type="predicted"/>
<dbReference type="InterPro" id="IPR013737">
    <property type="entry name" value="Bac_rhamnosid_N"/>
</dbReference>
<organism evidence="8 10">
    <name type="scientific">Chitinophaga sancti</name>
    <dbReference type="NCBI Taxonomy" id="1004"/>
    <lineage>
        <taxon>Bacteria</taxon>
        <taxon>Pseudomonadati</taxon>
        <taxon>Bacteroidota</taxon>
        <taxon>Chitinophagia</taxon>
        <taxon>Chitinophagales</taxon>
        <taxon>Chitinophagaceae</taxon>
        <taxon>Chitinophaga</taxon>
    </lineage>
</organism>
<dbReference type="InterPro" id="IPR008902">
    <property type="entry name" value="Rhamnosid_concanavalin"/>
</dbReference>
<evidence type="ECO:0000259" key="7">
    <source>
        <dbReference type="Pfam" id="PF17390"/>
    </source>
</evidence>
<keyword evidence="11" id="KW-1185">Reference proteome</keyword>
<accession>A0A1K1S1Z8</accession>
<sequence>MKGKGIIIIAATILSGFFVKAQEYHWKGSWITYTEDTTFRPAPLFRKAFPIHKELKKATAYICGVGHNILTINGSLVTDAVLSQEFTRFDKTLLYNTYDVTRLLSKGNNCVGLELGNGRYNVQSYTIWNFDKIRWRKSPRLLFNLALEYTDGTVETLSSDSSWTCATGPGLFNSTNAGEIYDARLEIPGWNTAAFNDNNWKHALTTNSPGGILKPSEIPPIRVIRRIQPVSVKDMGNNTWLVDMGENFSGMAALTVNGNAGDTVTLHYGEVLTPDGQFDLIHNADQMAPYQNDLSFQTDKYILKGGGPETYTARFTYHGYQYVLVHGAKPSLEGLFYSTDFKPAGHFSSSDTMLNKLYAAAIQSYRSNFHSIPTDCPTREKNGWTGDAHVAAEMGLFNFHTAAVYKKWLADVRDVQATDGNLPGIAPTLSIGFHWENAEDDGFGPAWGAALPIITWYLYVYEGDTAVIKENYNAIKKYAERLVKMSDHYLYKTGFGDWLYIKETPMPLVSTGYFYTCIRLLSKMAGVVGNKEDQQHYGVISDSIRVAYNKTFGNVDTTQTALSCPLYLQLTPEKDKKVIASKLAASITKNNYHPTFGMHGAKFTLSALSDNGYADVAYKMLTDTAYPSWGHWIANGATTLYEDWDSKFSHNHVIFGDFCAWYFKALGGIQPDEKAPGFKHFFIKPVFPKGLDWVDVTHETKYGNIGVRWERKGKNIHLSVTIPEGTTADVRAMGYKKVLQPGQHEIKVNE</sequence>
<evidence type="ECO:0000259" key="4">
    <source>
        <dbReference type="Pfam" id="PF05592"/>
    </source>
</evidence>
<dbReference type="Proteomes" id="UP001326715">
    <property type="component" value="Chromosome"/>
</dbReference>
<dbReference type="EMBL" id="FPIZ01000016">
    <property type="protein sequence ID" value="SFW78432.1"/>
    <property type="molecule type" value="Genomic_DNA"/>
</dbReference>
<dbReference type="SUPFAM" id="SSF48208">
    <property type="entry name" value="Six-hairpin glycosidases"/>
    <property type="match status" value="1"/>
</dbReference>
<evidence type="ECO:0000313" key="10">
    <source>
        <dbReference type="Proteomes" id="UP000183788"/>
    </source>
</evidence>
<evidence type="ECO:0000256" key="1">
    <source>
        <dbReference type="ARBA" id="ARBA00001445"/>
    </source>
</evidence>
<evidence type="ECO:0000256" key="2">
    <source>
        <dbReference type="ARBA" id="ARBA00012652"/>
    </source>
</evidence>
<evidence type="ECO:0000259" key="5">
    <source>
        <dbReference type="Pfam" id="PF08531"/>
    </source>
</evidence>
<reference evidence="9 11" key="2">
    <citation type="submission" date="2023-11" db="EMBL/GenBank/DDBJ databases">
        <title>MicrobeMod: A computational toolkit for identifying prokaryotic methylation and restriction-modification with nanopore sequencing.</title>
        <authorList>
            <person name="Crits-Christoph A."/>
            <person name="Kang S.C."/>
            <person name="Lee H."/>
            <person name="Ostrov N."/>
        </authorList>
    </citation>
    <scope>NUCLEOTIDE SEQUENCE [LARGE SCALE GENOMIC DNA]</scope>
    <source>
        <strain evidence="9 11">ATCC 23090</strain>
    </source>
</reference>
<feature type="domain" description="Alpha-L-rhamnosidase C-terminal" evidence="7">
    <location>
        <begin position="668"/>
        <end position="744"/>
    </location>
</feature>
<evidence type="ECO:0000256" key="3">
    <source>
        <dbReference type="ARBA" id="ARBA00022801"/>
    </source>
</evidence>
<dbReference type="Gene3D" id="2.60.120.260">
    <property type="entry name" value="Galactose-binding domain-like"/>
    <property type="match status" value="2"/>
</dbReference>
<comment type="catalytic activity">
    <reaction evidence="1">
        <text>Hydrolysis of terminal non-reducing alpha-L-rhamnose residues in alpha-L-rhamnosides.</text>
        <dbReference type="EC" id="3.2.1.40"/>
    </reaction>
</comment>
<evidence type="ECO:0000313" key="9">
    <source>
        <dbReference type="EMBL" id="WQG88213.1"/>
    </source>
</evidence>
<dbReference type="InterPro" id="IPR035396">
    <property type="entry name" value="Bac_rhamnosid6H"/>
</dbReference>
<keyword evidence="3 9" id="KW-0378">Hydrolase</keyword>
<dbReference type="EMBL" id="CP140154">
    <property type="protein sequence ID" value="WQG88213.1"/>
    <property type="molecule type" value="Genomic_DNA"/>
</dbReference>
<feature type="domain" description="Alpha-L-rhamnosidase six-hairpin glycosidase" evidence="6">
    <location>
        <begin position="344"/>
        <end position="665"/>
    </location>
</feature>
<dbReference type="Gene3D" id="1.50.10.10">
    <property type="match status" value="1"/>
</dbReference>
<protein>
    <recommendedName>
        <fullName evidence="2">alpha-L-rhamnosidase</fullName>
        <ecNumber evidence="2">3.2.1.40</ecNumber>
    </recommendedName>
</protein>
<dbReference type="PIRSF" id="PIRSF010631">
    <property type="entry name" value="A-rhamnsds"/>
    <property type="match status" value="1"/>
</dbReference>
<dbReference type="GO" id="GO:0030596">
    <property type="term" value="F:alpha-L-rhamnosidase activity"/>
    <property type="evidence" value="ECO:0007669"/>
    <property type="project" value="UniProtKB-EC"/>
</dbReference>
<dbReference type="InterPro" id="IPR035398">
    <property type="entry name" value="Bac_rhamnosid_C"/>
</dbReference>
<name>A0A1K1S1Z8_9BACT</name>
<dbReference type="RefSeq" id="WP_072363615.1">
    <property type="nucleotide sequence ID" value="NZ_CP139972.1"/>
</dbReference>
<dbReference type="GO" id="GO:0005975">
    <property type="term" value="P:carbohydrate metabolic process"/>
    <property type="evidence" value="ECO:0007669"/>
    <property type="project" value="InterPro"/>
</dbReference>
<dbReference type="AlphaFoldDB" id="A0A1K1S1Z8"/>
<dbReference type="Gene3D" id="2.60.420.10">
    <property type="entry name" value="Maltose phosphorylase, domain 3"/>
    <property type="match status" value="1"/>
</dbReference>